<reference evidence="2" key="1">
    <citation type="submission" date="2016-02" db="EMBL/GenBank/DDBJ databases">
        <title>Draft genome sequence of Microdochium bolleyi, a fungal endophyte of beachgrass.</title>
        <authorList>
            <consortium name="DOE Joint Genome Institute"/>
            <person name="David A.S."/>
            <person name="May G."/>
            <person name="Haridas S."/>
            <person name="Lim J."/>
            <person name="Wang M."/>
            <person name="Labutti K."/>
            <person name="Lipzen A."/>
            <person name="Barry K."/>
            <person name="Grigoriev I.V."/>
        </authorList>
    </citation>
    <scope>NUCLEOTIDE SEQUENCE [LARGE SCALE GENOMIC DNA]</scope>
    <source>
        <strain evidence="2">J235TASD1</strain>
    </source>
</reference>
<dbReference type="Proteomes" id="UP000070501">
    <property type="component" value="Unassembled WGS sequence"/>
</dbReference>
<evidence type="ECO:0008006" key="3">
    <source>
        <dbReference type="Google" id="ProtNLM"/>
    </source>
</evidence>
<dbReference type="OrthoDB" id="5427399at2759"/>
<dbReference type="InParanoid" id="A0A136IQP4"/>
<accession>A0A136IQP4</accession>
<name>A0A136IQP4_9PEZI</name>
<protein>
    <recommendedName>
        <fullName evidence="3">F-box domain-containing protein</fullName>
    </recommendedName>
</protein>
<organism evidence="1 2">
    <name type="scientific">Microdochium bolleyi</name>
    <dbReference type="NCBI Taxonomy" id="196109"/>
    <lineage>
        <taxon>Eukaryota</taxon>
        <taxon>Fungi</taxon>
        <taxon>Dikarya</taxon>
        <taxon>Ascomycota</taxon>
        <taxon>Pezizomycotina</taxon>
        <taxon>Sordariomycetes</taxon>
        <taxon>Xylariomycetidae</taxon>
        <taxon>Xylariales</taxon>
        <taxon>Microdochiaceae</taxon>
        <taxon>Microdochium</taxon>
    </lineage>
</organism>
<evidence type="ECO:0000313" key="2">
    <source>
        <dbReference type="Proteomes" id="UP000070501"/>
    </source>
</evidence>
<dbReference type="AlphaFoldDB" id="A0A136IQP4"/>
<keyword evidence="2" id="KW-1185">Reference proteome</keyword>
<evidence type="ECO:0000313" key="1">
    <source>
        <dbReference type="EMBL" id="KXJ87247.1"/>
    </source>
</evidence>
<sequence>MAVSLPLPHSLTSPDMCTHCTGPGCRPDQKALYGWRRVFLTYSCRHLHKLGHALDLYFWIPLGVDHADFVWRLKALRPELDRALSTMSHLDTVDIPQVVSPHHLSALRQDRNNFTIVSNRPGLARHVQVLDWIVYPDNIGSFVRWVANDSDDEQPLHGSHQRKIAQLDAFRQDLNAALVAMPKLSTLVSQVVDAARLSLFPQIQERVGANQSKSHGTGTFDHGLDGLGLGYEFVKHTMAMNCAGRPPHQALAHVTLHGYFSPRIRPTTTFFRPSLFETFSTLTQVRISLTDCILGNATLVLSCLQAARRLQFLAVIGWSASESLGVREWKREQQVAFLKRRLDCHHGTSWPLLEALNLAKVSFPVDTILHFIGLHSTTLRRVRLRLDPPVVTVAHMTAMAQIDGLQLVALRVETPHPEVALGCTEARLYVNSKPGKHWRRKPKLVRMLVSSRQSALVGVRDPKPLWLSNSDGLKVIDAKAYTRWKWGRTRPGGDVHFWGTPGHDGEHTTTWFFTRAGGSDPGRYGDDPYAWWLDWDEGKGDMAFPTPVGHMFRVFVEDEAEDLGHALVDGKGLAIAPRVWRTLNRVHLRSWNSNRTGFRAVIVVYEAGQQHVRPRPMRCHEHGDFGGGDEPQNACRRSFPFIDVCPALVAIASIAIFRQLVNATKPHGEACSSTTTMTQLRRSRRLARAQAGSTTPAATLQAPAAAAVATLDCLTAEIFDMVVCTLDTDDLRALRLANTRHDAVICRYLFRRVRLSMLNSDREAFLTIANHRPDLAQHVRALVWVNFPFCVSSSLASVGSSSHERRWSQYQALVREISSACWIGVSASHGEIVTLLRTFRASLDAALEAMPRLQTFHTKPAEPPHATRFPMIHEAISKHSVPTRHAPEWLITRDFFHEVMDTQMARRQPTTKFSILVLSVQSSHGMAIYGAPEPEHFQHLITVHLKLDQLLMDNISPLLDALLGSAQLQGLAIQVRHTRTDYILSDSELQLGVRFLQCFADRAAGWPRLRDLDISGLPVPVSALAHFIGLHSESLQRLCLGHGSCAITAAHITALSMVSGLQLSELTIAVSEPDLVFDAAELLCFINRTPGRRGKRLRKSIAATLAGHPSHATVGATTPFVRYIRGPTNFVRAQPYIISKRFAPGRVEER</sequence>
<dbReference type="EMBL" id="KQ964263">
    <property type="protein sequence ID" value="KXJ87247.1"/>
    <property type="molecule type" value="Genomic_DNA"/>
</dbReference>
<proteinExistence type="predicted"/>
<gene>
    <name evidence="1" type="ORF">Micbo1qcDRAFT_216247</name>
</gene>
<dbReference type="STRING" id="196109.A0A136IQP4"/>